<accession>A0ABP0Z0E1</accession>
<organism evidence="1 2">
    <name type="scientific">Citrullus colocynthis</name>
    <name type="common">colocynth</name>
    <dbReference type="NCBI Taxonomy" id="252529"/>
    <lineage>
        <taxon>Eukaryota</taxon>
        <taxon>Viridiplantae</taxon>
        <taxon>Streptophyta</taxon>
        <taxon>Embryophyta</taxon>
        <taxon>Tracheophyta</taxon>
        <taxon>Spermatophyta</taxon>
        <taxon>Magnoliopsida</taxon>
        <taxon>eudicotyledons</taxon>
        <taxon>Gunneridae</taxon>
        <taxon>Pentapetalae</taxon>
        <taxon>rosids</taxon>
        <taxon>fabids</taxon>
        <taxon>Cucurbitales</taxon>
        <taxon>Cucurbitaceae</taxon>
        <taxon>Benincaseae</taxon>
        <taxon>Citrullus</taxon>
    </lineage>
</organism>
<sequence length="107" mass="11987">MHFAALSLLSSLSDPPLPFLLRQLLLPRRRLAATSGDKRRETHASTTCTPYYTGSLFPSCQPCRLLVLLEIHSGFFSISLPRRSLSALSSLSRRDNNSLQKVYILLV</sequence>
<dbReference type="EMBL" id="OZ021741">
    <property type="protein sequence ID" value="CAK9326146.1"/>
    <property type="molecule type" value="Genomic_DNA"/>
</dbReference>
<protein>
    <recommendedName>
        <fullName evidence="3">Secreted protein</fullName>
    </recommendedName>
</protein>
<proteinExistence type="predicted"/>
<evidence type="ECO:0000313" key="1">
    <source>
        <dbReference type="EMBL" id="CAK9326146.1"/>
    </source>
</evidence>
<reference evidence="1 2" key="1">
    <citation type="submission" date="2024-03" db="EMBL/GenBank/DDBJ databases">
        <authorList>
            <person name="Gkanogiannis A."/>
            <person name="Becerra Lopez-Lavalle L."/>
        </authorList>
    </citation>
    <scope>NUCLEOTIDE SEQUENCE [LARGE SCALE GENOMIC DNA]</scope>
</reference>
<name>A0ABP0Z0E1_9ROSI</name>
<dbReference type="Proteomes" id="UP001642487">
    <property type="component" value="Chromosome 7"/>
</dbReference>
<keyword evidence="2" id="KW-1185">Reference proteome</keyword>
<evidence type="ECO:0008006" key="3">
    <source>
        <dbReference type="Google" id="ProtNLM"/>
    </source>
</evidence>
<gene>
    <name evidence="1" type="ORF">CITCOLO1_LOCUS18484</name>
</gene>
<evidence type="ECO:0000313" key="2">
    <source>
        <dbReference type="Proteomes" id="UP001642487"/>
    </source>
</evidence>